<organism evidence="2 3">
    <name type="scientific">Hibiscus sabdariffa</name>
    <name type="common">roselle</name>
    <dbReference type="NCBI Taxonomy" id="183260"/>
    <lineage>
        <taxon>Eukaryota</taxon>
        <taxon>Viridiplantae</taxon>
        <taxon>Streptophyta</taxon>
        <taxon>Embryophyta</taxon>
        <taxon>Tracheophyta</taxon>
        <taxon>Spermatophyta</taxon>
        <taxon>Magnoliopsida</taxon>
        <taxon>eudicotyledons</taxon>
        <taxon>Gunneridae</taxon>
        <taxon>Pentapetalae</taxon>
        <taxon>rosids</taxon>
        <taxon>malvids</taxon>
        <taxon>Malvales</taxon>
        <taxon>Malvaceae</taxon>
        <taxon>Malvoideae</taxon>
        <taxon>Hibiscus</taxon>
    </lineage>
</organism>
<feature type="region of interest" description="Disordered" evidence="1">
    <location>
        <begin position="342"/>
        <end position="380"/>
    </location>
</feature>
<evidence type="ECO:0000313" key="3">
    <source>
        <dbReference type="Proteomes" id="UP001472677"/>
    </source>
</evidence>
<proteinExistence type="predicted"/>
<feature type="compositionally biased region" description="Basic and acidic residues" evidence="1">
    <location>
        <begin position="151"/>
        <end position="162"/>
    </location>
</feature>
<sequence>MGVADATPIRVTLPTPTNSPAHSPVAAPDQAGLTALAEAKPSPTATPEASPINSTTHTPVATPEIPNSRQTTPDSPLGSAPTPPQSPPPAQSEEAISLHILQLRSQAATIHGGDKANLSAATQPMSPANPSEGAGKTEEVHFSADAENDIFDWHTPMEHHAQPDAANIPESSTAQKHKAPAPTTKEILSAESPTPDTSTKRKGKTPVGRTITRNTTSSPDDEEQITPRPAKRQRGGSQVIITDSDDSSSAEQPVEHPEQSTDPFLSLSYYLNVVLSAFSSIPCISAHALRTMHPLSLGEYCSNFVNISCNACTKSIGISAMNDQPKQIKECTKKQQIQAERSYTDAALDQKTQNSPMQKNEYMPKTPNSAGKKYTKGNAI</sequence>
<keyword evidence="3" id="KW-1185">Reference proteome</keyword>
<feature type="region of interest" description="Disordered" evidence="1">
    <location>
        <begin position="1"/>
        <end position="261"/>
    </location>
</feature>
<dbReference type="EMBL" id="JBBPBM010000005">
    <property type="protein sequence ID" value="KAK8583870.1"/>
    <property type="molecule type" value="Genomic_DNA"/>
</dbReference>
<accession>A0ABR2FP25</accession>
<feature type="compositionally biased region" description="Basic and acidic residues" evidence="1">
    <location>
        <begin position="135"/>
        <end position="144"/>
    </location>
</feature>
<feature type="compositionally biased region" description="Polar residues" evidence="1">
    <location>
        <begin position="43"/>
        <end position="74"/>
    </location>
</feature>
<feature type="compositionally biased region" description="Pro residues" evidence="1">
    <location>
        <begin position="81"/>
        <end position="90"/>
    </location>
</feature>
<evidence type="ECO:0000256" key="1">
    <source>
        <dbReference type="SAM" id="MobiDB-lite"/>
    </source>
</evidence>
<feature type="compositionally biased region" description="Polar residues" evidence="1">
    <location>
        <begin position="119"/>
        <end position="129"/>
    </location>
</feature>
<name>A0ABR2FP25_9ROSI</name>
<comment type="caution">
    <text evidence="2">The sequence shown here is derived from an EMBL/GenBank/DDBJ whole genome shotgun (WGS) entry which is preliminary data.</text>
</comment>
<gene>
    <name evidence="2" type="ORF">V6N12_068126</name>
</gene>
<reference evidence="2 3" key="1">
    <citation type="journal article" date="2024" name="G3 (Bethesda)">
        <title>Genome assembly of Hibiscus sabdariffa L. provides insights into metabolisms of medicinal natural products.</title>
        <authorList>
            <person name="Kim T."/>
        </authorList>
    </citation>
    <scope>NUCLEOTIDE SEQUENCE [LARGE SCALE GENOMIC DNA]</scope>
    <source>
        <strain evidence="2">TK-2024</strain>
        <tissue evidence="2">Old leaves</tissue>
    </source>
</reference>
<evidence type="ECO:0000313" key="2">
    <source>
        <dbReference type="EMBL" id="KAK8583870.1"/>
    </source>
</evidence>
<dbReference type="Proteomes" id="UP001472677">
    <property type="component" value="Unassembled WGS sequence"/>
</dbReference>
<protein>
    <submittedName>
        <fullName evidence="2">Uncharacterized protein</fullName>
    </submittedName>
</protein>